<dbReference type="Gene3D" id="3.90.226.10">
    <property type="entry name" value="2-enoyl-CoA Hydratase, Chain A, domain 1"/>
    <property type="match status" value="1"/>
</dbReference>
<evidence type="ECO:0000313" key="3">
    <source>
        <dbReference type="Proteomes" id="UP000001095"/>
    </source>
</evidence>
<dbReference type="GO" id="GO:0003824">
    <property type="term" value="F:catalytic activity"/>
    <property type="evidence" value="ECO:0007669"/>
    <property type="project" value="UniProtKB-ARBA"/>
</dbReference>
<name>K8P1C5_9BRAD</name>
<comment type="similarity">
    <text evidence="1">Belongs to the enoyl-CoA hydratase/isomerase family.</text>
</comment>
<dbReference type="InterPro" id="IPR001753">
    <property type="entry name" value="Enoyl-CoA_hydra/iso"/>
</dbReference>
<dbReference type="EMBL" id="AGWY01000011">
    <property type="protein sequence ID" value="EKS35226.1"/>
    <property type="molecule type" value="Genomic_DNA"/>
</dbReference>
<keyword evidence="3" id="KW-1185">Reference proteome</keyword>
<dbReference type="PANTHER" id="PTHR43684:SF4">
    <property type="entry name" value="ENOYL-COA HYDRATASE_ISOMERASE FAMILY PROTEIN (AFU_ORTHOLOGUE AFUA_1G01890)"/>
    <property type="match status" value="1"/>
</dbReference>
<dbReference type="PANTHER" id="PTHR43684">
    <property type="match status" value="1"/>
</dbReference>
<sequence>MSFAEIEYRVTDRVAVVTLNRPDQLNAWTAVMGQEVRKAMEQAKDDDNVRVIVLTGAGRGFCAGADMKLLSSISTTGRLAETADAPMDANSRPDFQRKNTYFPAVPKPIIAAINGPCAGLGMCFALFCDMRFAGQDAVFTTAFARRGLIAEHGMSWTLPRLIGLSAATDLLMSARKVKADEALALGLVDRVYPTDELMPAVMAYAKELAEFSSPRSLRVIKKQLWETPMQTLNEAVEVADHEMALSLKSDDFKEGVKHFLEKRAPAFTGQ</sequence>
<proteinExistence type="inferred from homology"/>
<evidence type="ECO:0000313" key="2">
    <source>
        <dbReference type="EMBL" id="EKS35226.1"/>
    </source>
</evidence>
<dbReference type="Proteomes" id="UP000001095">
    <property type="component" value="Unassembled WGS sequence"/>
</dbReference>
<evidence type="ECO:0000256" key="1">
    <source>
        <dbReference type="ARBA" id="ARBA00005254"/>
    </source>
</evidence>
<protein>
    <recommendedName>
        <fullName evidence="4">Enoyl-CoA hydratase</fullName>
    </recommendedName>
</protein>
<dbReference type="SUPFAM" id="SSF52096">
    <property type="entry name" value="ClpP/crotonase"/>
    <property type="match status" value="1"/>
</dbReference>
<dbReference type="AlphaFoldDB" id="K8P1C5"/>
<comment type="caution">
    <text evidence="2">The sequence shown here is derived from an EMBL/GenBank/DDBJ whole genome shotgun (WGS) entry which is preliminary data.</text>
</comment>
<dbReference type="Pfam" id="PF00378">
    <property type="entry name" value="ECH_1"/>
    <property type="match status" value="1"/>
</dbReference>
<dbReference type="OrthoDB" id="9777711at2"/>
<dbReference type="InterPro" id="IPR051053">
    <property type="entry name" value="ECH/Chromodomain_protein"/>
</dbReference>
<dbReference type="HOGENOM" id="CLU_009834_7_2_5"/>
<dbReference type="InterPro" id="IPR029045">
    <property type="entry name" value="ClpP/crotonase-like_dom_sf"/>
</dbReference>
<evidence type="ECO:0008006" key="4">
    <source>
        <dbReference type="Google" id="ProtNLM"/>
    </source>
</evidence>
<organism evidence="2 3">
    <name type="scientific">Afipia clevelandensis ATCC 49720</name>
    <dbReference type="NCBI Taxonomy" id="883079"/>
    <lineage>
        <taxon>Bacteria</taxon>
        <taxon>Pseudomonadati</taxon>
        <taxon>Pseudomonadota</taxon>
        <taxon>Alphaproteobacteria</taxon>
        <taxon>Hyphomicrobiales</taxon>
        <taxon>Nitrobacteraceae</taxon>
        <taxon>Afipia</taxon>
    </lineage>
</organism>
<dbReference type="CDD" id="cd06558">
    <property type="entry name" value="crotonase-like"/>
    <property type="match status" value="1"/>
</dbReference>
<gene>
    <name evidence="2" type="ORF">HMPREF9696_02498</name>
</gene>
<dbReference type="RefSeq" id="WP_002713364.1">
    <property type="nucleotide sequence ID" value="NZ_KB375281.1"/>
</dbReference>
<dbReference type="NCBIfam" id="NF004857">
    <property type="entry name" value="PRK06210.1"/>
    <property type="match status" value="1"/>
</dbReference>
<dbReference type="PATRIC" id="fig|883079.3.peg.2548"/>
<reference evidence="2 3" key="1">
    <citation type="submission" date="2012-04" db="EMBL/GenBank/DDBJ databases">
        <title>The Genome Sequence of Afipia clevelandensis ATCC 49720.</title>
        <authorList>
            <consortium name="The Broad Institute Genome Sequencing Platform"/>
            <person name="Earl A."/>
            <person name="Ward D."/>
            <person name="Feldgarden M."/>
            <person name="Gevers D."/>
            <person name="Huys G."/>
            <person name="Walker B."/>
            <person name="Young S.K."/>
            <person name="Zeng Q."/>
            <person name="Gargeya S."/>
            <person name="Fitzgerald M."/>
            <person name="Haas B."/>
            <person name="Abouelleil A."/>
            <person name="Alvarado L."/>
            <person name="Arachchi H.M."/>
            <person name="Berlin A."/>
            <person name="Chapman S.B."/>
            <person name="Goldberg J."/>
            <person name="Griggs A."/>
            <person name="Gujja S."/>
            <person name="Hansen M."/>
            <person name="Howarth C."/>
            <person name="Imamovic A."/>
            <person name="Larimer J."/>
            <person name="McCowen C."/>
            <person name="Montmayeur A."/>
            <person name="Murphy C."/>
            <person name="Neiman D."/>
            <person name="Pearson M."/>
            <person name="Priest M."/>
            <person name="Roberts A."/>
            <person name="Saif S."/>
            <person name="Shea T."/>
            <person name="Sisk P."/>
            <person name="Sykes S."/>
            <person name="Wortman J."/>
            <person name="Nusbaum C."/>
            <person name="Birren B."/>
        </authorList>
    </citation>
    <scope>NUCLEOTIDE SEQUENCE [LARGE SCALE GENOMIC DNA]</scope>
    <source>
        <strain evidence="2 3">ATCC 49720</strain>
    </source>
</reference>
<accession>K8P1C5</accession>